<dbReference type="InterPro" id="IPR043502">
    <property type="entry name" value="DNA/RNA_pol_sf"/>
</dbReference>
<evidence type="ECO:0000313" key="1">
    <source>
        <dbReference type="EMBL" id="KAL0329031.1"/>
    </source>
</evidence>
<dbReference type="InterPro" id="IPR053134">
    <property type="entry name" value="RNA-dir_DNA_polymerase"/>
</dbReference>
<dbReference type="SUPFAM" id="SSF56672">
    <property type="entry name" value="DNA/RNA polymerases"/>
    <property type="match status" value="1"/>
</dbReference>
<dbReference type="EMBL" id="JACGWJ010000022">
    <property type="protein sequence ID" value="KAL0329031.1"/>
    <property type="molecule type" value="Genomic_DNA"/>
</dbReference>
<reference evidence="1" key="1">
    <citation type="submission" date="2020-06" db="EMBL/GenBank/DDBJ databases">
        <authorList>
            <person name="Li T."/>
            <person name="Hu X."/>
            <person name="Zhang T."/>
            <person name="Song X."/>
            <person name="Zhang H."/>
            <person name="Dai N."/>
            <person name="Sheng W."/>
            <person name="Hou X."/>
            <person name="Wei L."/>
        </authorList>
    </citation>
    <scope>NUCLEOTIDE SEQUENCE</scope>
    <source>
        <strain evidence="1">G02</strain>
        <tissue evidence="1">Leaf</tissue>
    </source>
</reference>
<proteinExistence type="predicted"/>
<dbReference type="PANTHER" id="PTHR24559:SF430">
    <property type="entry name" value="RNA-DIRECTED DNA POLYMERASE"/>
    <property type="match status" value="1"/>
</dbReference>
<protein>
    <submittedName>
        <fullName evidence="1">Uncharacterized protein</fullName>
    </submittedName>
</protein>
<comment type="caution">
    <text evidence="1">The sequence shown here is derived from an EMBL/GenBank/DDBJ whole genome shotgun (WGS) entry which is preliminary data.</text>
</comment>
<name>A0AAW2MET2_SESRA</name>
<dbReference type="Gene3D" id="3.10.10.10">
    <property type="entry name" value="HIV Type 1 Reverse Transcriptase, subunit A, domain 1"/>
    <property type="match status" value="1"/>
</dbReference>
<organism evidence="1">
    <name type="scientific">Sesamum radiatum</name>
    <name type="common">Black benniseed</name>
    <dbReference type="NCBI Taxonomy" id="300843"/>
    <lineage>
        <taxon>Eukaryota</taxon>
        <taxon>Viridiplantae</taxon>
        <taxon>Streptophyta</taxon>
        <taxon>Embryophyta</taxon>
        <taxon>Tracheophyta</taxon>
        <taxon>Spermatophyta</taxon>
        <taxon>Magnoliopsida</taxon>
        <taxon>eudicotyledons</taxon>
        <taxon>Gunneridae</taxon>
        <taxon>Pentapetalae</taxon>
        <taxon>asterids</taxon>
        <taxon>lamiids</taxon>
        <taxon>Lamiales</taxon>
        <taxon>Pedaliaceae</taxon>
        <taxon>Sesamum</taxon>
    </lineage>
</organism>
<dbReference type="AlphaFoldDB" id="A0AAW2MET2"/>
<sequence>MIEPIGEGNRTIVTRGFTREVHENGEVSLVDKPICYNIILGRPSLNLFRAVASTFHMKLKLPTLDGVGEAVGDERLERECYANTLKRSREKLDVMSDQKGKRKMTDMKHEIRHTLEEPLEKTIWERRVEIVEQLKEVFAWTMTDLHGISPDIITQRLSVNPNAKPVKQKKRMFGVERSQAIKEEVDKLPKAKYIQSVEYPEWLANTVLVSKPNGKWDLCIEFMDLN</sequence>
<reference evidence="1" key="2">
    <citation type="journal article" date="2024" name="Plant">
        <title>Genomic evolution and insights into agronomic trait innovations of Sesamum species.</title>
        <authorList>
            <person name="Miao H."/>
            <person name="Wang L."/>
            <person name="Qu L."/>
            <person name="Liu H."/>
            <person name="Sun Y."/>
            <person name="Le M."/>
            <person name="Wang Q."/>
            <person name="Wei S."/>
            <person name="Zheng Y."/>
            <person name="Lin W."/>
            <person name="Duan Y."/>
            <person name="Cao H."/>
            <person name="Xiong S."/>
            <person name="Wang X."/>
            <person name="Wei L."/>
            <person name="Li C."/>
            <person name="Ma Q."/>
            <person name="Ju M."/>
            <person name="Zhao R."/>
            <person name="Li G."/>
            <person name="Mu C."/>
            <person name="Tian Q."/>
            <person name="Mei H."/>
            <person name="Zhang T."/>
            <person name="Gao T."/>
            <person name="Zhang H."/>
        </authorList>
    </citation>
    <scope>NUCLEOTIDE SEQUENCE</scope>
    <source>
        <strain evidence="1">G02</strain>
    </source>
</reference>
<dbReference type="PANTHER" id="PTHR24559">
    <property type="entry name" value="TRANSPOSON TY3-I GAG-POL POLYPROTEIN"/>
    <property type="match status" value="1"/>
</dbReference>
<gene>
    <name evidence="1" type="ORF">Sradi_4889800</name>
</gene>
<accession>A0AAW2MET2</accession>